<dbReference type="Gene3D" id="2.70.70.10">
    <property type="entry name" value="Glucose Permease (Domain IIA)"/>
    <property type="match status" value="1"/>
</dbReference>
<dbReference type="InterPro" id="IPR050570">
    <property type="entry name" value="Cell_wall_metabolism_enzyme"/>
</dbReference>
<comment type="caution">
    <text evidence="2">The sequence shown here is derived from an EMBL/GenBank/DDBJ whole genome shotgun (WGS) entry which is preliminary data.</text>
</comment>
<dbReference type="InterPro" id="IPR011055">
    <property type="entry name" value="Dup_hybrid_motif"/>
</dbReference>
<evidence type="ECO:0000256" key="1">
    <source>
        <dbReference type="SAM" id="MobiDB-lite"/>
    </source>
</evidence>
<dbReference type="SUPFAM" id="SSF51261">
    <property type="entry name" value="Duplicated hybrid motif"/>
    <property type="match status" value="2"/>
</dbReference>
<dbReference type="AlphaFoldDB" id="A0A2M6WYN8"/>
<sequence length="204" mass="22611">MTMIDKLILPVESYRVGGYAFGERIRRRFGVPAIHLGEDVLAAAGTAVAAIGEGDVVLACTLPGSEKKKSWGGLVIIQHQSESAWSTEVHHAQMNESQQQRGQSPHKTQNIKQHEVFYSIYGHLGGLRVEEGEAVAGGQPVGAVAPALTAENGWWQQVHLHFAIYTGSWTGAVLPGWWRPEQFWRTRLSYWQAPKTFIEKLNLV</sequence>
<reference evidence="3" key="1">
    <citation type="submission" date="2017-09" db="EMBL/GenBank/DDBJ databases">
        <title>Depth-based differentiation of microbial function through sediment-hosted aquifers and enrichment of novel symbionts in the deep terrestrial subsurface.</title>
        <authorList>
            <person name="Probst A.J."/>
            <person name="Ladd B."/>
            <person name="Jarett J.K."/>
            <person name="Geller-Mcgrath D.E."/>
            <person name="Sieber C.M.K."/>
            <person name="Emerson J.B."/>
            <person name="Anantharaman K."/>
            <person name="Thomas B.C."/>
            <person name="Malmstrom R."/>
            <person name="Stieglmeier M."/>
            <person name="Klingl A."/>
            <person name="Woyke T."/>
            <person name="Ryan C.M."/>
            <person name="Banfield J.F."/>
        </authorList>
    </citation>
    <scope>NUCLEOTIDE SEQUENCE [LARGE SCALE GENOMIC DNA]</scope>
</reference>
<evidence type="ECO:0000313" key="2">
    <source>
        <dbReference type="EMBL" id="PIT97894.1"/>
    </source>
</evidence>
<feature type="compositionally biased region" description="Polar residues" evidence="1">
    <location>
        <begin position="94"/>
        <end position="108"/>
    </location>
</feature>
<dbReference type="CDD" id="cd12797">
    <property type="entry name" value="M23_peptidase"/>
    <property type="match status" value="1"/>
</dbReference>
<dbReference type="PANTHER" id="PTHR21666:SF289">
    <property type="entry name" value="L-ALA--D-GLU ENDOPEPTIDASE"/>
    <property type="match status" value="1"/>
</dbReference>
<gene>
    <name evidence="2" type="ORF">COT71_03720</name>
</gene>
<dbReference type="Proteomes" id="UP000230731">
    <property type="component" value="Unassembled WGS sequence"/>
</dbReference>
<accession>A0A2M6WYN8</accession>
<name>A0A2M6WYN8_9BACT</name>
<evidence type="ECO:0008006" key="4">
    <source>
        <dbReference type="Google" id="ProtNLM"/>
    </source>
</evidence>
<evidence type="ECO:0000313" key="3">
    <source>
        <dbReference type="Proteomes" id="UP000230731"/>
    </source>
</evidence>
<organism evidence="2 3">
    <name type="scientific">Candidatus Andersenbacteria bacterium CG10_big_fil_rev_8_21_14_0_10_54_11</name>
    <dbReference type="NCBI Taxonomy" id="1974485"/>
    <lineage>
        <taxon>Bacteria</taxon>
        <taxon>Candidatus Anderseniibacteriota</taxon>
    </lineage>
</organism>
<proteinExistence type="predicted"/>
<protein>
    <recommendedName>
        <fullName evidence="4">Peptidase M23 domain-containing protein</fullName>
    </recommendedName>
</protein>
<dbReference type="EMBL" id="PEZP01000041">
    <property type="protein sequence ID" value="PIT97894.1"/>
    <property type="molecule type" value="Genomic_DNA"/>
</dbReference>
<feature type="region of interest" description="Disordered" evidence="1">
    <location>
        <begin position="87"/>
        <end position="108"/>
    </location>
</feature>
<dbReference type="GO" id="GO:0004222">
    <property type="term" value="F:metalloendopeptidase activity"/>
    <property type="evidence" value="ECO:0007669"/>
    <property type="project" value="TreeGrafter"/>
</dbReference>
<dbReference type="PANTHER" id="PTHR21666">
    <property type="entry name" value="PEPTIDASE-RELATED"/>
    <property type="match status" value="1"/>
</dbReference>